<dbReference type="InterPro" id="IPR008538">
    <property type="entry name" value="Uma2"/>
</dbReference>
<dbReference type="PANTHER" id="PTHR34107:SF4">
    <property type="entry name" value="SLL1222 PROTEIN"/>
    <property type="match status" value="1"/>
</dbReference>
<proteinExistence type="predicted"/>
<feature type="region of interest" description="Disordered" evidence="1">
    <location>
        <begin position="1"/>
        <end position="21"/>
    </location>
</feature>
<gene>
    <name evidence="3" type="ORF">FHU40_001927</name>
</gene>
<keyword evidence="4" id="KW-1185">Reference proteome</keyword>
<dbReference type="Proteomes" id="UP000589626">
    <property type="component" value="Unassembled WGS sequence"/>
</dbReference>
<comment type="caution">
    <text evidence="3">The sequence shown here is derived from an EMBL/GenBank/DDBJ whole genome shotgun (WGS) entry which is preliminary data.</text>
</comment>
<dbReference type="InterPro" id="IPR011335">
    <property type="entry name" value="Restrct_endonuc-II-like"/>
</dbReference>
<feature type="domain" description="Putative restriction endonuclease" evidence="2">
    <location>
        <begin position="20"/>
        <end position="172"/>
    </location>
</feature>
<evidence type="ECO:0000313" key="3">
    <source>
        <dbReference type="EMBL" id="MBB3042126.1"/>
    </source>
</evidence>
<protein>
    <submittedName>
        <fullName evidence="3">Uma2 family endonuclease</fullName>
    </submittedName>
</protein>
<accession>A0A7W4VUQ1</accession>
<evidence type="ECO:0000259" key="2">
    <source>
        <dbReference type="Pfam" id="PF05685"/>
    </source>
</evidence>
<evidence type="ECO:0000313" key="4">
    <source>
        <dbReference type="Proteomes" id="UP000589626"/>
    </source>
</evidence>
<keyword evidence="3" id="KW-0255">Endonuclease</keyword>
<dbReference type="InterPro" id="IPR012296">
    <property type="entry name" value="Nuclease_put_TT1808"/>
</dbReference>
<dbReference type="SUPFAM" id="SSF52980">
    <property type="entry name" value="Restriction endonuclease-like"/>
    <property type="match status" value="1"/>
</dbReference>
<reference evidence="3 4" key="1">
    <citation type="submission" date="2020-08" db="EMBL/GenBank/DDBJ databases">
        <title>Sequencing the genomes of 1000 actinobacteria strains.</title>
        <authorList>
            <person name="Klenk H.-P."/>
        </authorList>
    </citation>
    <scope>NUCLEOTIDE SEQUENCE [LARGE SCALE GENOMIC DNA]</scope>
    <source>
        <strain evidence="3 4">DSM 105498</strain>
    </source>
</reference>
<dbReference type="Pfam" id="PF05685">
    <property type="entry name" value="Uma2"/>
    <property type="match status" value="1"/>
</dbReference>
<sequence>MIAASGFPPSGPLTAADLGTMPDDGHGHELLDGSLIVTPVPAVPHQRAVGNLYLRLREACSDDLEVMLTPLDIALSEITVLQPDLLVAPRDALEGEQMVGLPVLAIEVLSPGTRLIDLILKRAAFERAGVASYWAVDPDRPSITAWRLDGDEYVSDASAKGDESFRTDAPFPIELRPEELVR</sequence>
<dbReference type="GO" id="GO:0004519">
    <property type="term" value="F:endonuclease activity"/>
    <property type="evidence" value="ECO:0007669"/>
    <property type="project" value="UniProtKB-KW"/>
</dbReference>
<dbReference type="CDD" id="cd06260">
    <property type="entry name" value="DUF820-like"/>
    <property type="match status" value="1"/>
</dbReference>
<organism evidence="3 4">
    <name type="scientific">Nocardioides soli</name>
    <dbReference type="NCBI Taxonomy" id="1036020"/>
    <lineage>
        <taxon>Bacteria</taxon>
        <taxon>Bacillati</taxon>
        <taxon>Actinomycetota</taxon>
        <taxon>Actinomycetes</taxon>
        <taxon>Propionibacteriales</taxon>
        <taxon>Nocardioidaceae</taxon>
        <taxon>Nocardioides</taxon>
    </lineage>
</organism>
<dbReference type="PANTHER" id="PTHR34107">
    <property type="entry name" value="SLL0198 PROTEIN-RELATED"/>
    <property type="match status" value="1"/>
</dbReference>
<keyword evidence="3" id="KW-0540">Nuclease</keyword>
<dbReference type="EMBL" id="JACHWR010000001">
    <property type="protein sequence ID" value="MBB3042126.1"/>
    <property type="molecule type" value="Genomic_DNA"/>
</dbReference>
<dbReference type="Gene3D" id="3.90.1570.10">
    <property type="entry name" value="tt1808, chain A"/>
    <property type="match status" value="1"/>
</dbReference>
<keyword evidence="3" id="KW-0378">Hydrolase</keyword>
<dbReference type="RefSeq" id="WP_246390000.1">
    <property type="nucleotide sequence ID" value="NZ_JACHWR010000001.1"/>
</dbReference>
<name>A0A7W4VUQ1_9ACTN</name>
<dbReference type="AlphaFoldDB" id="A0A7W4VUQ1"/>
<evidence type="ECO:0000256" key="1">
    <source>
        <dbReference type="SAM" id="MobiDB-lite"/>
    </source>
</evidence>